<accession>A0A086Y3V6</accession>
<dbReference type="PROSITE" id="PS51257">
    <property type="entry name" value="PROKAR_LIPOPROTEIN"/>
    <property type="match status" value="1"/>
</dbReference>
<dbReference type="AlphaFoldDB" id="A0A086Y3V6"/>
<dbReference type="Pfam" id="PF06693">
    <property type="entry name" value="DUF1190"/>
    <property type="match status" value="1"/>
</dbReference>
<reference evidence="3 4" key="1">
    <citation type="submission" date="2014-03" db="EMBL/GenBank/DDBJ databases">
        <title>Genome of Paenirhodobacter enshiensis DW2-9.</title>
        <authorList>
            <person name="Wang D."/>
            <person name="Wang G."/>
        </authorList>
    </citation>
    <scope>NUCLEOTIDE SEQUENCE [LARGE SCALE GENOMIC DNA]</scope>
    <source>
        <strain evidence="3 4">DW2-9</strain>
    </source>
</reference>
<evidence type="ECO:0008006" key="5">
    <source>
        <dbReference type="Google" id="ProtNLM"/>
    </source>
</evidence>
<dbReference type="eggNOG" id="COG5463">
    <property type="taxonomic scope" value="Bacteria"/>
</dbReference>
<dbReference type="RefSeq" id="WP_036635480.1">
    <property type="nucleotide sequence ID" value="NZ_JAYRGJ010000002.1"/>
</dbReference>
<keyword evidence="2" id="KW-0732">Signal</keyword>
<proteinExistence type="predicted"/>
<evidence type="ECO:0000313" key="3">
    <source>
        <dbReference type="EMBL" id="KFI28956.1"/>
    </source>
</evidence>
<keyword evidence="4" id="KW-1185">Reference proteome</keyword>
<organism evidence="3 4">
    <name type="scientific">Paenirhodobacter enshiensis</name>
    <dbReference type="NCBI Taxonomy" id="1105367"/>
    <lineage>
        <taxon>Bacteria</taxon>
        <taxon>Pseudomonadati</taxon>
        <taxon>Pseudomonadota</taxon>
        <taxon>Alphaproteobacteria</taxon>
        <taxon>Rhodobacterales</taxon>
        <taxon>Rhodobacter group</taxon>
        <taxon>Paenirhodobacter</taxon>
    </lineage>
</organism>
<feature type="region of interest" description="Disordered" evidence="1">
    <location>
        <begin position="153"/>
        <end position="206"/>
    </location>
</feature>
<dbReference type="Proteomes" id="UP000028824">
    <property type="component" value="Unassembled WGS sequence"/>
</dbReference>
<feature type="compositionally biased region" description="Low complexity" evidence="1">
    <location>
        <begin position="170"/>
        <end position="206"/>
    </location>
</feature>
<dbReference type="OrthoDB" id="8160435at2"/>
<sequence>MKRSRHFRPITIGLIGASAFALAACKQDEEQATAFPDLKACIAESAKPGATVTEDQCTTAYAQAVQTNQQSAPRYDAMAACEEQHGAGNCQQAESSSGFGSVFLPIVTGFLLGKMLSGGGGLFGQPMYNRAGGGFTTPGGGIFGSNRGTSVVPSSTFNKPAPTFNKPPMSSKSFSSSGSSWNGSQSAVKSQGGFGSSFKGGSSFGG</sequence>
<dbReference type="STRING" id="1105367.CG50_12230"/>
<dbReference type="InterPro" id="IPR009576">
    <property type="entry name" value="Biofilm_formation_YgiB"/>
</dbReference>
<feature type="chain" id="PRO_5001817270" description="Lipoprotein" evidence="2">
    <location>
        <begin position="24"/>
        <end position="206"/>
    </location>
</feature>
<feature type="signal peptide" evidence="2">
    <location>
        <begin position="1"/>
        <end position="23"/>
    </location>
</feature>
<name>A0A086Y3V6_9RHOB</name>
<dbReference type="EMBL" id="JFZB01000005">
    <property type="protein sequence ID" value="KFI28956.1"/>
    <property type="molecule type" value="Genomic_DNA"/>
</dbReference>
<evidence type="ECO:0000256" key="1">
    <source>
        <dbReference type="SAM" id="MobiDB-lite"/>
    </source>
</evidence>
<evidence type="ECO:0000256" key="2">
    <source>
        <dbReference type="SAM" id="SignalP"/>
    </source>
</evidence>
<evidence type="ECO:0000313" key="4">
    <source>
        <dbReference type="Proteomes" id="UP000028824"/>
    </source>
</evidence>
<comment type="caution">
    <text evidence="3">The sequence shown here is derived from an EMBL/GenBank/DDBJ whole genome shotgun (WGS) entry which is preliminary data.</text>
</comment>
<gene>
    <name evidence="3" type="ORF">CG50_12230</name>
</gene>
<protein>
    <recommendedName>
        <fullName evidence="5">Lipoprotein</fullName>
    </recommendedName>
</protein>